<dbReference type="AlphaFoldDB" id="A0A2N0NUQ8"/>
<dbReference type="VEuPathDB" id="FungiDB:RhiirA1_497013"/>
<feature type="compositionally biased region" description="Basic and acidic residues" evidence="1">
    <location>
        <begin position="186"/>
        <end position="195"/>
    </location>
</feature>
<feature type="compositionally biased region" description="Basic and acidic residues" evidence="1">
    <location>
        <begin position="414"/>
        <end position="425"/>
    </location>
</feature>
<accession>A0A2N0NUQ8</accession>
<dbReference type="VEuPathDB" id="FungiDB:RhiirFUN_010405"/>
<reference evidence="2 3" key="2">
    <citation type="submission" date="2017-09" db="EMBL/GenBank/DDBJ databases">
        <title>Extensive intraspecific genome diversity in a model arbuscular mycorrhizal fungus.</title>
        <authorList>
            <person name="Chen E.C."/>
            <person name="Morin E."/>
            <person name="Beaudet D."/>
            <person name="Noel J."/>
            <person name="Ndikumana S."/>
            <person name="Charron P."/>
            <person name="St-Onge C."/>
            <person name="Giorgi J."/>
            <person name="Grigoriev I.V."/>
            <person name="Roux C."/>
            <person name="Martin F.M."/>
            <person name="Corradi N."/>
        </authorList>
    </citation>
    <scope>NUCLEOTIDE SEQUENCE [LARGE SCALE GENOMIC DNA]</scope>
    <source>
        <strain evidence="2 3">A5</strain>
    </source>
</reference>
<dbReference type="EMBL" id="LLXJ01002695">
    <property type="protein sequence ID" value="PKB98314.1"/>
    <property type="molecule type" value="Genomic_DNA"/>
</dbReference>
<comment type="caution">
    <text evidence="2">The sequence shown here is derived from an EMBL/GenBank/DDBJ whole genome shotgun (WGS) entry which is preliminary data.</text>
</comment>
<organism evidence="2 3">
    <name type="scientific">Rhizophagus irregularis</name>
    <dbReference type="NCBI Taxonomy" id="588596"/>
    <lineage>
        <taxon>Eukaryota</taxon>
        <taxon>Fungi</taxon>
        <taxon>Fungi incertae sedis</taxon>
        <taxon>Mucoromycota</taxon>
        <taxon>Glomeromycotina</taxon>
        <taxon>Glomeromycetes</taxon>
        <taxon>Glomerales</taxon>
        <taxon>Glomeraceae</taxon>
        <taxon>Rhizophagus</taxon>
    </lineage>
</organism>
<feature type="compositionally biased region" description="Basic and acidic residues" evidence="1">
    <location>
        <begin position="397"/>
        <end position="406"/>
    </location>
</feature>
<evidence type="ECO:0000313" key="2">
    <source>
        <dbReference type="EMBL" id="PKB98314.1"/>
    </source>
</evidence>
<reference evidence="2 3" key="1">
    <citation type="submission" date="2016-04" db="EMBL/GenBank/DDBJ databases">
        <title>Genome analyses suggest a sexual origin of heterokaryosis in a supposedly ancient asexual fungus.</title>
        <authorList>
            <person name="Ropars J."/>
            <person name="Sedzielewska K."/>
            <person name="Noel J."/>
            <person name="Charron P."/>
            <person name="Farinelli L."/>
            <person name="Marton T."/>
            <person name="Kruger M."/>
            <person name="Pelin A."/>
            <person name="Brachmann A."/>
            <person name="Corradi N."/>
        </authorList>
    </citation>
    <scope>NUCLEOTIDE SEQUENCE [LARGE SCALE GENOMIC DNA]</scope>
    <source>
        <strain evidence="2 3">A5</strain>
    </source>
</reference>
<protein>
    <submittedName>
        <fullName evidence="2">Uncharacterized protein</fullName>
    </submittedName>
</protein>
<dbReference type="Proteomes" id="UP000232722">
    <property type="component" value="Unassembled WGS sequence"/>
</dbReference>
<name>A0A2N0NUQ8_9GLOM</name>
<dbReference type="VEuPathDB" id="FungiDB:FUN_006987"/>
<evidence type="ECO:0000256" key="1">
    <source>
        <dbReference type="SAM" id="MobiDB-lite"/>
    </source>
</evidence>
<evidence type="ECO:0000313" key="3">
    <source>
        <dbReference type="Proteomes" id="UP000232722"/>
    </source>
</evidence>
<gene>
    <name evidence="2" type="ORF">RhiirA5_431576</name>
</gene>
<sequence length="457" mass="51945">MSMDKGRTPNGAAIDFVSEFQDIFFETISQHLGTFIQDGFLKDLYEKKPTTPVDKAQMLIDRFGESANPQKFIEQARSLNIQPTTLSLIFSIALSAASRSWDNFTTHFYMEFGDMGDEVDPNLFDESEDDEWNAAELGSQLSELGVQTPNPVLETPPILPDVEMTPADQTVTPETSRKKDKQKARAIVDKPDAKTSAKNSQKNKKSPDNEVTQILTKYEAVGDEQERIRDIIVYDIPYTWDLQKILAELNFWGTLSSFNKYWMTDLGGIPVRWFPASWTLRERKQREKFQAIIHDIPEDMTMATLWMDRKPNEFLMHSGASAFKIIQTSKGKRKLVGYFKNWETTLKVLDSPPVSLLSGKELKWCQHSIPNLKKARKPKTKKTPDTKISGKAGKVPDSNKSKKKDQVSSSTSNKKNENQLKDSRAQKKAKNTSKSKDRDKGNQVVLAEILSLLRRLV</sequence>
<proteinExistence type="predicted"/>
<feature type="region of interest" description="Disordered" evidence="1">
    <location>
        <begin position="144"/>
        <end position="211"/>
    </location>
</feature>
<feature type="region of interest" description="Disordered" evidence="1">
    <location>
        <begin position="369"/>
        <end position="444"/>
    </location>
</feature>